<feature type="chain" id="PRO_5021797987" evidence="8">
    <location>
        <begin position="21"/>
        <end position="454"/>
    </location>
</feature>
<dbReference type="AlphaFoldDB" id="A0A556MBF8"/>
<dbReference type="InterPro" id="IPR003423">
    <property type="entry name" value="OMP_efflux"/>
</dbReference>
<dbReference type="InterPro" id="IPR051906">
    <property type="entry name" value="TolC-like"/>
</dbReference>
<evidence type="ECO:0000256" key="6">
    <source>
        <dbReference type="ARBA" id="ARBA00023136"/>
    </source>
</evidence>
<evidence type="ECO:0000256" key="8">
    <source>
        <dbReference type="SAM" id="SignalP"/>
    </source>
</evidence>
<dbReference type="GO" id="GO:0015562">
    <property type="term" value="F:efflux transmembrane transporter activity"/>
    <property type="evidence" value="ECO:0007669"/>
    <property type="project" value="InterPro"/>
</dbReference>
<comment type="caution">
    <text evidence="9">The sequence shown here is derived from an EMBL/GenBank/DDBJ whole genome shotgun (WGS) entry which is preliminary data.</text>
</comment>
<dbReference type="Gene3D" id="1.20.1600.10">
    <property type="entry name" value="Outer membrane efflux proteins (OEP)"/>
    <property type="match status" value="1"/>
</dbReference>
<keyword evidence="7" id="KW-0998">Cell outer membrane</keyword>
<dbReference type="RefSeq" id="WP_144250302.1">
    <property type="nucleotide sequence ID" value="NZ_VLPK01000005.1"/>
</dbReference>
<comment type="subcellular location">
    <subcellularLocation>
        <location evidence="1">Cell outer membrane</location>
    </subcellularLocation>
</comment>
<evidence type="ECO:0000256" key="3">
    <source>
        <dbReference type="ARBA" id="ARBA00022448"/>
    </source>
</evidence>
<proteinExistence type="inferred from homology"/>
<feature type="signal peptide" evidence="8">
    <location>
        <begin position="1"/>
        <end position="20"/>
    </location>
</feature>
<keyword evidence="4" id="KW-1134">Transmembrane beta strand</keyword>
<keyword evidence="10" id="KW-1185">Reference proteome</keyword>
<evidence type="ECO:0000313" key="9">
    <source>
        <dbReference type="EMBL" id="TSJ37267.1"/>
    </source>
</evidence>
<protein>
    <submittedName>
        <fullName evidence="9">TolC family protein</fullName>
    </submittedName>
</protein>
<dbReference type="PANTHER" id="PTHR30026">
    <property type="entry name" value="OUTER MEMBRANE PROTEIN TOLC"/>
    <property type="match status" value="1"/>
</dbReference>
<name>A0A556MBF8_9SPHI</name>
<keyword evidence="8" id="KW-0732">Signal</keyword>
<dbReference type="Proteomes" id="UP000318733">
    <property type="component" value="Unassembled WGS sequence"/>
</dbReference>
<evidence type="ECO:0000256" key="7">
    <source>
        <dbReference type="ARBA" id="ARBA00023237"/>
    </source>
</evidence>
<organism evidence="9 10">
    <name type="scientific">Mucilaginibacter corticis</name>
    <dbReference type="NCBI Taxonomy" id="2597670"/>
    <lineage>
        <taxon>Bacteria</taxon>
        <taxon>Pseudomonadati</taxon>
        <taxon>Bacteroidota</taxon>
        <taxon>Sphingobacteriia</taxon>
        <taxon>Sphingobacteriales</taxon>
        <taxon>Sphingobacteriaceae</taxon>
        <taxon>Mucilaginibacter</taxon>
    </lineage>
</organism>
<keyword evidence="3" id="KW-0813">Transport</keyword>
<dbReference type="PANTHER" id="PTHR30026:SF20">
    <property type="entry name" value="OUTER MEMBRANE PROTEIN TOLC"/>
    <property type="match status" value="1"/>
</dbReference>
<dbReference type="GO" id="GO:0015288">
    <property type="term" value="F:porin activity"/>
    <property type="evidence" value="ECO:0007669"/>
    <property type="project" value="TreeGrafter"/>
</dbReference>
<evidence type="ECO:0000256" key="1">
    <source>
        <dbReference type="ARBA" id="ARBA00004442"/>
    </source>
</evidence>
<dbReference type="EMBL" id="VLPK01000005">
    <property type="protein sequence ID" value="TSJ37267.1"/>
    <property type="molecule type" value="Genomic_DNA"/>
</dbReference>
<evidence type="ECO:0000256" key="5">
    <source>
        <dbReference type="ARBA" id="ARBA00022692"/>
    </source>
</evidence>
<dbReference type="GO" id="GO:1990281">
    <property type="term" value="C:efflux pump complex"/>
    <property type="evidence" value="ECO:0007669"/>
    <property type="project" value="TreeGrafter"/>
</dbReference>
<accession>A0A556MBF8</accession>
<dbReference type="OrthoDB" id="367883at2"/>
<comment type="similarity">
    <text evidence="2">Belongs to the outer membrane factor (OMF) (TC 1.B.17) family.</text>
</comment>
<gene>
    <name evidence="9" type="ORF">FO440_21120</name>
</gene>
<dbReference type="Pfam" id="PF02321">
    <property type="entry name" value="OEP"/>
    <property type="match status" value="2"/>
</dbReference>
<evidence type="ECO:0000313" key="10">
    <source>
        <dbReference type="Proteomes" id="UP000318733"/>
    </source>
</evidence>
<keyword evidence="6" id="KW-0472">Membrane</keyword>
<reference evidence="9 10" key="1">
    <citation type="submission" date="2019-07" db="EMBL/GenBank/DDBJ databases">
        <authorList>
            <person name="Huq M.A."/>
        </authorList>
    </citation>
    <scope>NUCLEOTIDE SEQUENCE [LARGE SCALE GENOMIC DNA]</scope>
    <source>
        <strain evidence="9 10">MAH-19</strain>
    </source>
</reference>
<evidence type="ECO:0000256" key="2">
    <source>
        <dbReference type="ARBA" id="ARBA00007613"/>
    </source>
</evidence>
<dbReference type="GO" id="GO:0009279">
    <property type="term" value="C:cell outer membrane"/>
    <property type="evidence" value="ECO:0007669"/>
    <property type="project" value="UniProtKB-SubCell"/>
</dbReference>
<dbReference type="SUPFAM" id="SSF56954">
    <property type="entry name" value="Outer membrane efflux proteins (OEP)"/>
    <property type="match status" value="1"/>
</dbReference>
<keyword evidence="5" id="KW-0812">Transmembrane</keyword>
<evidence type="ECO:0000256" key="4">
    <source>
        <dbReference type="ARBA" id="ARBA00022452"/>
    </source>
</evidence>
<sequence>MKYIFLTATLICTIALSSYAQQAPPPNTPVSFSLADCIKYAYEHQDSVKNAGLDIKSAEYKVKETIGSGLPQVNGSVNFQDYLKIPTQVAPQFNANFQIVNPNGPLVALPFGPVKYNNTFGLQLSQLIYSGTFLVGLQAVKTFKELSERSLVRSKIETNVNVTKAYYQALVSNEQIKLLDANIAQLKQTFDQTTQQNKEGFVEKIDVDRLAVQYNNLVTNRDNVQRALVLNYQMLKFQMGMPIEQDLTLTDKLADVNIEQTAQNSVDTSFYRNRIEYKLLETNIMLNQLDAKSKKANFYPTVSFTAGLADVYQENHTRYLYDRSYFNNYIGLNINIPIFSGGQHLNQLRQSQITVLKSQNDLHNASNGFKLQANAAQITFTNNLASLTNQKRSRELAQEVLRVAKIKYQQGVGSSIEVTQAQTDFESADNQYIQALYNALISKVDLDKAYARIN</sequence>